<name>A0A3Q7GKP2_SOLLC</name>
<evidence type="ECO:0000313" key="1">
    <source>
        <dbReference type="EnsemblPlants" id="Solyc05g025710.1.1.1"/>
    </source>
</evidence>
<dbReference type="InParanoid" id="A0A3Q7GKP2"/>
<accession>A0A3Q7GKP2</accession>
<evidence type="ECO:0000313" key="2">
    <source>
        <dbReference type="Proteomes" id="UP000004994"/>
    </source>
</evidence>
<organism evidence="1">
    <name type="scientific">Solanum lycopersicum</name>
    <name type="common">Tomato</name>
    <name type="synonym">Lycopersicon esculentum</name>
    <dbReference type="NCBI Taxonomy" id="4081"/>
    <lineage>
        <taxon>Eukaryota</taxon>
        <taxon>Viridiplantae</taxon>
        <taxon>Streptophyta</taxon>
        <taxon>Embryophyta</taxon>
        <taxon>Tracheophyta</taxon>
        <taxon>Spermatophyta</taxon>
        <taxon>Magnoliopsida</taxon>
        <taxon>eudicotyledons</taxon>
        <taxon>Gunneridae</taxon>
        <taxon>Pentapetalae</taxon>
        <taxon>asterids</taxon>
        <taxon>lamiids</taxon>
        <taxon>Solanales</taxon>
        <taxon>Solanaceae</taxon>
        <taxon>Solanoideae</taxon>
        <taxon>Solaneae</taxon>
        <taxon>Solanum</taxon>
        <taxon>Solanum subgen. Lycopersicon</taxon>
    </lineage>
</organism>
<dbReference type="EnsemblPlants" id="Solyc05g025710.1.1">
    <property type="protein sequence ID" value="Solyc05g025710.1.1.1"/>
    <property type="gene ID" value="Solyc05g025710.1"/>
</dbReference>
<reference evidence="1" key="1">
    <citation type="journal article" date="2012" name="Nature">
        <title>The tomato genome sequence provides insights into fleshy fruit evolution.</title>
        <authorList>
            <consortium name="Tomato Genome Consortium"/>
        </authorList>
    </citation>
    <scope>NUCLEOTIDE SEQUENCE [LARGE SCALE GENOMIC DNA]</scope>
    <source>
        <strain evidence="1">cv. Heinz 1706</strain>
    </source>
</reference>
<protein>
    <submittedName>
        <fullName evidence="1">Uncharacterized protein</fullName>
    </submittedName>
</protein>
<keyword evidence="2" id="KW-1185">Reference proteome</keyword>
<sequence>MSLGQPVAVTVNCTDNTGAKNLYIISMVLVSLFPSITSQCSFEFEVTGEFGCGGIAYFS</sequence>
<dbReference type="PaxDb" id="4081-Solyc05g025710.1.1"/>
<reference evidence="1" key="2">
    <citation type="submission" date="2019-01" db="UniProtKB">
        <authorList>
            <consortium name="EnsemblPlants"/>
        </authorList>
    </citation>
    <scope>IDENTIFICATION</scope>
    <source>
        <strain evidence="1">cv. Heinz 1706</strain>
    </source>
</reference>
<dbReference type="AlphaFoldDB" id="A0A3Q7GKP2"/>
<dbReference type="Proteomes" id="UP000004994">
    <property type="component" value="Chromosome 5"/>
</dbReference>
<dbReference type="STRING" id="4081.A0A3Q7GKP2"/>
<proteinExistence type="predicted"/>
<dbReference type="Gramene" id="Solyc05g025710.1.1">
    <property type="protein sequence ID" value="Solyc05g025710.1.1.1"/>
    <property type="gene ID" value="Solyc05g025710.1"/>
</dbReference>